<evidence type="ECO:0000313" key="1">
    <source>
        <dbReference type="EMBL" id="RPF22247.1"/>
    </source>
</evidence>
<keyword evidence="2" id="KW-1185">Reference proteome</keyword>
<dbReference type="RefSeq" id="WP_123815190.1">
    <property type="nucleotide sequence ID" value="NZ_RKQZ01000001.1"/>
</dbReference>
<organism evidence="1 2">
    <name type="scientific">Myceligenerans xiligouense</name>
    <dbReference type="NCBI Taxonomy" id="253184"/>
    <lineage>
        <taxon>Bacteria</taxon>
        <taxon>Bacillati</taxon>
        <taxon>Actinomycetota</taxon>
        <taxon>Actinomycetes</taxon>
        <taxon>Micrococcales</taxon>
        <taxon>Promicromonosporaceae</taxon>
        <taxon>Myceligenerans</taxon>
    </lineage>
</organism>
<dbReference type="AlphaFoldDB" id="A0A3N4YQ75"/>
<sequence>MDDGDVVAQLPETHPGRFFSRIKPYGSMILHSEELADFADDLARVHAGAQPQEKKPLAALIDLARQYAGEPGIELHLDGD</sequence>
<accession>A0A3N4YQ75</accession>
<dbReference type="OrthoDB" id="674225at2"/>
<dbReference type="EMBL" id="RKQZ01000001">
    <property type="protein sequence ID" value="RPF22247.1"/>
    <property type="molecule type" value="Genomic_DNA"/>
</dbReference>
<evidence type="ECO:0000313" key="2">
    <source>
        <dbReference type="Proteomes" id="UP000280501"/>
    </source>
</evidence>
<gene>
    <name evidence="1" type="ORF">EDD34_2897</name>
</gene>
<comment type="caution">
    <text evidence="1">The sequence shown here is derived from an EMBL/GenBank/DDBJ whole genome shotgun (WGS) entry which is preliminary data.</text>
</comment>
<dbReference type="Proteomes" id="UP000280501">
    <property type="component" value="Unassembled WGS sequence"/>
</dbReference>
<reference evidence="1 2" key="1">
    <citation type="submission" date="2018-11" db="EMBL/GenBank/DDBJ databases">
        <title>Sequencing the genomes of 1000 actinobacteria strains.</title>
        <authorList>
            <person name="Klenk H.-P."/>
        </authorList>
    </citation>
    <scope>NUCLEOTIDE SEQUENCE [LARGE SCALE GENOMIC DNA]</scope>
    <source>
        <strain evidence="1 2">DSM 15700</strain>
    </source>
</reference>
<proteinExistence type="predicted"/>
<protein>
    <submittedName>
        <fullName evidence="1">Uncharacterized protein</fullName>
    </submittedName>
</protein>
<name>A0A3N4YQ75_9MICO</name>